<protein>
    <recommendedName>
        <fullName evidence="4">ADP-ribosylglycohydrolase</fullName>
    </recommendedName>
</protein>
<dbReference type="OrthoDB" id="9806482at2"/>
<organism evidence="2 3">
    <name type="scientific">Novosphingobium pentaromativorans US6-1</name>
    <dbReference type="NCBI Taxonomy" id="1088721"/>
    <lineage>
        <taxon>Bacteria</taxon>
        <taxon>Pseudomonadati</taxon>
        <taxon>Pseudomonadota</taxon>
        <taxon>Alphaproteobacteria</taxon>
        <taxon>Sphingomonadales</taxon>
        <taxon>Sphingomonadaceae</taxon>
        <taxon>Novosphingobium</taxon>
    </lineage>
</organism>
<dbReference type="STRING" id="1088721.JI59_01090"/>
<sequence>MMAHEDAEAFAFPQGLDAVRRSDDRRSGRMSGLTVFDACHNADRDLAIRGLQSGLIDDEEDRVFGALLGLAVGDALGAPLEFSDLSYGASELTGFKSDFWCRPSYNRFALRPGQWTDDTSMALCLADSLLLRDAFDAHDLRLRFLNWWYFGYCNAFFLDDQRPTKTSVGLGGNIWQSFEEFTRLRTQFTTAGDLKTSGNGSLMRNAPVALFFRHDDKLATAMSYWQSKTTHQGEEAAECCRLLTRCILDGIRGDGTARCLEGLADRFTSQVYSVDCLSRSDQEDACSDNMGANLEDRNWNWLSSEFRYSPARAREHPEYIGSYAMDALAMALHCVWSTSSFSDAVLKCANLGGDADTTAAITGQIAGAIYGASAIPTDWIETILRWDAHSDILLRAHKLSRRQRIAVQ</sequence>
<dbReference type="PATRIC" id="fig|1088721.3.peg.3763"/>
<reference evidence="2 3" key="1">
    <citation type="journal article" date="2012" name="J. Bacteriol.">
        <title>Genome sequence of benzo(a)pyrene-degrading bacterium Novosphingobium pentaromativorans US6-1.</title>
        <authorList>
            <person name="Luo Y.R."/>
            <person name="Kang S.G."/>
            <person name="Kim S.J."/>
            <person name="Kim M.R."/>
            <person name="Li N."/>
            <person name="Lee J.H."/>
            <person name="Kwon K.K."/>
        </authorList>
    </citation>
    <scope>NUCLEOTIDE SEQUENCE [LARGE SCALE GENOMIC DNA]</scope>
    <source>
        <strain evidence="2 3">US6-1</strain>
    </source>
</reference>
<proteinExistence type="predicted"/>
<evidence type="ECO:0000313" key="3">
    <source>
        <dbReference type="Proteomes" id="UP000004030"/>
    </source>
</evidence>
<dbReference type="InterPro" id="IPR050792">
    <property type="entry name" value="ADP-ribosylglycohydrolase"/>
</dbReference>
<evidence type="ECO:0008006" key="4">
    <source>
        <dbReference type="Google" id="ProtNLM"/>
    </source>
</evidence>
<dbReference type="SUPFAM" id="SSF101478">
    <property type="entry name" value="ADP-ribosylglycohydrolase"/>
    <property type="match status" value="1"/>
</dbReference>
<dbReference type="KEGG" id="npn:JI59_01090"/>
<evidence type="ECO:0000256" key="1">
    <source>
        <dbReference type="PIRSR" id="PIRSR605502-1"/>
    </source>
</evidence>
<feature type="binding site" evidence="1">
    <location>
        <position position="116"/>
    </location>
    <ligand>
        <name>Mg(2+)</name>
        <dbReference type="ChEBI" id="CHEBI:18420"/>
        <label>1</label>
    </ligand>
</feature>
<dbReference type="InterPro" id="IPR036705">
    <property type="entry name" value="Ribosyl_crysJ1_sf"/>
</dbReference>
<keyword evidence="3" id="KW-1185">Reference proteome</keyword>
<evidence type="ECO:0000313" key="2">
    <source>
        <dbReference type="EMBL" id="EHJ59228.1"/>
    </source>
</evidence>
<feature type="binding site" evidence="1">
    <location>
        <position position="118"/>
    </location>
    <ligand>
        <name>Mg(2+)</name>
        <dbReference type="ChEBI" id="CHEBI:18420"/>
        <label>1</label>
    </ligand>
</feature>
<feature type="binding site" evidence="1">
    <location>
        <position position="356"/>
    </location>
    <ligand>
        <name>Mg(2+)</name>
        <dbReference type="ChEBI" id="CHEBI:18420"/>
        <label>1</label>
    </ligand>
</feature>
<dbReference type="InterPro" id="IPR005502">
    <property type="entry name" value="Ribosyl_crysJ1"/>
</dbReference>
<dbReference type="Pfam" id="PF03747">
    <property type="entry name" value="ADP_ribosyl_GH"/>
    <property type="match status" value="1"/>
</dbReference>
<dbReference type="Proteomes" id="UP000004030">
    <property type="component" value="Unassembled WGS sequence"/>
</dbReference>
<dbReference type="EMBL" id="AGFM01000059">
    <property type="protein sequence ID" value="EHJ59228.1"/>
    <property type="molecule type" value="Genomic_DNA"/>
</dbReference>
<comment type="caution">
    <text evidence="2">The sequence shown here is derived from an EMBL/GenBank/DDBJ whole genome shotgun (WGS) entry which is preliminary data.</text>
</comment>
<dbReference type="eggNOG" id="COG1397">
    <property type="taxonomic scope" value="Bacteria"/>
</dbReference>
<keyword evidence="1" id="KW-0479">Metal-binding</keyword>
<dbReference type="PANTHER" id="PTHR16222:SF12">
    <property type="entry name" value="ADP-RIBOSYLGLYCOHYDROLASE-RELATED"/>
    <property type="match status" value="1"/>
</dbReference>
<feature type="binding site" evidence="1">
    <location>
        <position position="354"/>
    </location>
    <ligand>
        <name>Mg(2+)</name>
        <dbReference type="ChEBI" id="CHEBI:18420"/>
        <label>1</label>
    </ligand>
</feature>
<gene>
    <name evidence="2" type="ORF">NSU_3822</name>
</gene>
<comment type="cofactor">
    <cofactor evidence="1">
        <name>Mg(2+)</name>
        <dbReference type="ChEBI" id="CHEBI:18420"/>
    </cofactor>
    <text evidence="1">Binds 2 magnesium ions per subunit.</text>
</comment>
<keyword evidence="1" id="KW-0460">Magnesium</keyword>
<dbReference type="AlphaFoldDB" id="G6EHK1"/>
<dbReference type="GO" id="GO:0046872">
    <property type="term" value="F:metal ion binding"/>
    <property type="evidence" value="ECO:0007669"/>
    <property type="project" value="UniProtKB-KW"/>
</dbReference>
<dbReference type="PANTHER" id="PTHR16222">
    <property type="entry name" value="ADP-RIBOSYLGLYCOHYDROLASE"/>
    <property type="match status" value="1"/>
</dbReference>
<name>G6EHK1_9SPHN</name>
<accession>G6EHK1</accession>
<dbReference type="Gene3D" id="1.10.4080.10">
    <property type="entry name" value="ADP-ribosylation/Crystallin J1"/>
    <property type="match status" value="1"/>
</dbReference>
<feature type="binding site" evidence="1">
    <location>
        <position position="357"/>
    </location>
    <ligand>
        <name>Mg(2+)</name>
        <dbReference type="ChEBI" id="CHEBI:18420"/>
        <label>1</label>
    </ligand>
</feature>
<feature type="binding site" evidence="1">
    <location>
        <position position="117"/>
    </location>
    <ligand>
        <name>Mg(2+)</name>
        <dbReference type="ChEBI" id="CHEBI:18420"/>
        <label>1</label>
    </ligand>
</feature>